<evidence type="ECO:0000256" key="1">
    <source>
        <dbReference type="SAM" id="Phobius"/>
    </source>
</evidence>
<name>A0AAD9RM97_9HYME</name>
<dbReference type="Proteomes" id="UP001258017">
    <property type="component" value="Unassembled WGS sequence"/>
</dbReference>
<reference evidence="2" key="1">
    <citation type="submission" date="2021-08" db="EMBL/GenBank/DDBJ databases">
        <authorList>
            <person name="Misof B."/>
            <person name="Oliver O."/>
            <person name="Podsiadlowski L."/>
            <person name="Donath A."/>
            <person name="Peters R."/>
            <person name="Mayer C."/>
            <person name="Rust J."/>
            <person name="Gunkel S."/>
            <person name="Lesny P."/>
            <person name="Martin S."/>
            <person name="Oeyen J.P."/>
            <person name="Petersen M."/>
            <person name="Panagiotis P."/>
            <person name="Wilbrandt J."/>
            <person name="Tanja T."/>
        </authorList>
    </citation>
    <scope>NUCLEOTIDE SEQUENCE</scope>
    <source>
        <strain evidence="2">GBR_01_08_01A</strain>
        <tissue evidence="2">Thorax + abdomen</tissue>
    </source>
</reference>
<accession>A0AAD9RM97</accession>
<comment type="caution">
    <text evidence="2">The sequence shown here is derived from an EMBL/GenBank/DDBJ whole genome shotgun (WGS) entry which is preliminary data.</text>
</comment>
<feature type="transmembrane region" description="Helical" evidence="1">
    <location>
        <begin position="38"/>
        <end position="61"/>
    </location>
</feature>
<organism evidence="2 3">
    <name type="scientific">Odynerus spinipes</name>
    <dbReference type="NCBI Taxonomy" id="1348599"/>
    <lineage>
        <taxon>Eukaryota</taxon>
        <taxon>Metazoa</taxon>
        <taxon>Ecdysozoa</taxon>
        <taxon>Arthropoda</taxon>
        <taxon>Hexapoda</taxon>
        <taxon>Insecta</taxon>
        <taxon>Pterygota</taxon>
        <taxon>Neoptera</taxon>
        <taxon>Endopterygota</taxon>
        <taxon>Hymenoptera</taxon>
        <taxon>Apocrita</taxon>
        <taxon>Aculeata</taxon>
        <taxon>Vespoidea</taxon>
        <taxon>Vespidae</taxon>
        <taxon>Eumeninae</taxon>
        <taxon>Odynerus</taxon>
    </lineage>
</organism>
<proteinExistence type="predicted"/>
<keyword evidence="1" id="KW-0812">Transmembrane</keyword>
<evidence type="ECO:0000313" key="2">
    <source>
        <dbReference type="EMBL" id="KAK2582085.1"/>
    </source>
</evidence>
<keyword evidence="3" id="KW-1185">Reference proteome</keyword>
<protein>
    <submittedName>
        <fullName evidence="2">Uncharacterized protein</fullName>
    </submittedName>
</protein>
<sequence>MDLLNHPYSMSLFPTMSRLESIAVWYRLRGIPESNKTVVPALCCTFAAGFGLGLIVSYFLFRATAKPTTTSIGTQTEIILEASPVSRTPPSLAVITQHATTDISRSTLENRHNNFNNDA</sequence>
<dbReference type="AlphaFoldDB" id="A0AAD9RM97"/>
<reference evidence="2" key="2">
    <citation type="journal article" date="2023" name="Commun. Biol.">
        <title>Intrasexual cuticular hydrocarbon dimorphism in a wasp sheds light on hydrocarbon biosynthesis genes in Hymenoptera.</title>
        <authorList>
            <person name="Moris V.C."/>
            <person name="Podsiadlowski L."/>
            <person name="Martin S."/>
            <person name="Oeyen J.P."/>
            <person name="Donath A."/>
            <person name="Petersen M."/>
            <person name="Wilbrandt J."/>
            <person name="Misof B."/>
            <person name="Liedtke D."/>
            <person name="Thamm M."/>
            <person name="Scheiner R."/>
            <person name="Schmitt T."/>
            <person name="Niehuis O."/>
        </authorList>
    </citation>
    <scope>NUCLEOTIDE SEQUENCE</scope>
    <source>
        <strain evidence="2">GBR_01_08_01A</strain>
    </source>
</reference>
<keyword evidence="1" id="KW-1133">Transmembrane helix</keyword>
<gene>
    <name evidence="2" type="ORF">KPH14_002788</name>
</gene>
<dbReference type="EMBL" id="JAIFRP010000034">
    <property type="protein sequence ID" value="KAK2582085.1"/>
    <property type="molecule type" value="Genomic_DNA"/>
</dbReference>
<evidence type="ECO:0000313" key="3">
    <source>
        <dbReference type="Proteomes" id="UP001258017"/>
    </source>
</evidence>
<keyword evidence="1" id="KW-0472">Membrane</keyword>